<dbReference type="AlphaFoldDB" id="S7XS29"/>
<keyword evidence="1" id="KW-0812">Transmembrane</keyword>
<dbReference type="EMBL" id="ASYZ01000156">
    <property type="protein sequence ID" value="EPR81989.1"/>
    <property type="molecule type" value="Genomic_DNA"/>
</dbReference>
<dbReference type="Proteomes" id="UP000018420">
    <property type="component" value="Unassembled WGS sequence"/>
</dbReference>
<feature type="transmembrane region" description="Helical" evidence="1">
    <location>
        <begin position="116"/>
        <end position="133"/>
    </location>
</feature>
<feature type="transmembrane region" description="Helical" evidence="1">
    <location>
        <begin position="26"/>
        <end position="49"/>
    </location>
</feature>
<proteinExistence type="predicted"/>
<feature type="transmembrane region" description="Helical" evidence="1">
    <location>
        <begin position="55"/>
        <end position="71"/>
    </location>
</feature>
<dbReference type="PATRIC" id="fig|1330047.3.peg.2702"/>
<dbReference type="eggNOG" id="COG1380">
    <property type="taxonomic scope" value="Bacteria"/>
</dbReference>
<comment type="caution">
    <text evidence="2">The sequence shown here is derived from an EMBL/GenBank/DDBJ whole genome shotgun (WGS) entry which is preliminary data.</text>
</comment>
<keyword evidence="1" id="KW-1133">Transmembrane helix</keyword>
<evidence type="ECO:0000313" key="2">
    <source>
        <dbReference type="EMBL" id="EPR81989.1"/>
    </source>
</evidence>
<sequence>MTPPYRINSDLENIDTSLREMKDIDWTAWFCTILLIIVFREGAVAITKVFHHPELGNLVGLIGLLVTLLIWRRFRKISNRLIDTNNKIMKESAFAFLPICAGSLIMLVHLGKEIPMFLFVLTLSTLLPLWIYAKMAKRWL</sequence>
<protein>
    <submittedName>
        <fullName evidence="2">Antiholin-like protein LrgA</fullName>
    </submittedName>
</protein>
<evidence type="ECO:0000313" key="3">
    <source>
        <dbReference type="Proteomes" id="UP000018420"/>
    </source>
</evidence>
<feature type="transmembrane region" description="Helical" evidence="1">
    <location>
        <begin position="92"/>
        <end position="110"/>
    </location>
</feature>
<name>S7XS29_ACIJU</name>
<accession>S7XS29</accession>
<evidence type="ECO:0000256" key="1">
    <source>
        <dbReference type="SAM" id="Phobius"/>
    </source>
</evidence>
<keyword evidence="1" id="KW-0472">Membrane</keyword>
<organism evidence="2 3">
    <name type="scientific">Acinetobacter junii CIP 107470 = MTCC 11364</name>
    <dbReference type="NCBI Taxonomy" id="1217666"/>
    <lineage>
        <taxon>Bacteria</taxon>
        <taxon>Pseudomonadati</taxon>
        <taxon>Pseudomonadota</taxon>
        <taxon>Gammaproteobacteria</taxon>
        <taxon>Moraxellales</taxon>
        <taxon>Moraxellaceae</taxon>
        <taxon>Acinetobacter</taxon>
    </lineage>
</organism>
<gene>
    <name evidence="2" type="ORF">L292_0886</name>
</gene>
<reference evidence="2 3" key="1">
    <citation type="submission" date="2013-05" db="EMBL/GenBank/DDBJ databases">
        <title>Genome assembly of Acinetobacter junii MTCC 11364.</title>
        <authorList>
            <person name="Khatri I."/>
            <person name="Singh N.K."/>
            <person name="Subramanian S."/>
            <person name="Mayilraj S."/>
        </authorList>
    </citation>
    <scope>NUCLEOTIDE SEQUENCE [LARGE SCALE GENOMIC DNA]</scope>
    <source>
        <strain evidence="2 3">MTCC 11364</strain>
    </source>
</reference>